<comment type="caution">
    <text evidence="5">The sequence shown here is derived from an EMBL/GenBank/DDBJ whole genome shotgun (WGS) entry which is preliminary data.</text>
</comment>
<dbReference type="InterPro" id="IPR036271">
    <property type="entry name" value="Tet_transcr_reg_TetR-rel_C_sf"/>
</dbReference>
<dbReference type="InterPro" id="IPR001647">
    <property type="entry name" value="HTH_TetR"/>
</dbReference>
<evidence type="ECO:0000256" key="1">
    <source>
        <dbReference type="ARBA" id="ARBA00023015"/>
    </source>
</evidence>
<keyword evidence="3" id="KW-0804">Transcription</keyword>
<evidence type="ECO:0000313" key="5">
    <source>
        <dbReference type="EMBL" id="KKK85887.1"/>
    </source>
</evidence>
<dbReference type="Gene3D" id="1.10.10.60">
    <property type="entry name" value="Homeodomain-like"/>
    <property type="match status" value="1"/>
</dbReference>
<dbReference type="InterPro" id="IPR009057">
    <property type="entry name" value="Homeodomain-like_sf"/>
</dbReference>
<dbReference type="PANTHER" id="PTHR30055">
    <property type="entry name" value="HTH-TYPE TRANSCRIPTIONAL REGULATOR RUTR"/>
    <property type="match status" value="1"/>
</dbReference>
<reference evidence="5" key="1">
    <citation type="journal article" date="2015" name="Nature">
        <title>Complex archaea that bridge the gap between prokaryotes and eukaryotes.</title>
        <authorList>
            <person name="Spang A."/>
            <person name="Saw J.H."/>
            <person name="Jorgensen S.L."/>
            <person name="Zaremba-Niedzwiedzka K."/>
            <person name="Martijn J."/>
            <person name="Lind A.E."/>
            <person name="van Eijk R."/>
            <person name="Schleper C."/>
            <person name="Guy L."/>
            <person name="Ettema T.J."/>
        </authorList>
    </citation>
    <scope>NUCLEOTIDE SEQUENCE</scope>
</reference>
<gene>
    <name evidence="5" type="ORF">LCGC14_2768750</name>
</gene>
<evidence type="ECO:0000259" key="4">
    <source>
        <dbReference type="PROSITE" id="PS50977"/>
    </source>
</evidence>
<dbReference type="SUPFAM" id="SSF48498">
    <property type="entry name" value="Tetracyclin repressor-like, C-terminal domain"/>
    <property type="match status" value="1"/>
</dbReference>
<dbReference type="PRINTS" id="PR00455">
    <property type="entry name" value="HTHTETR"/>
</dbReference>
<dbReference type="GO" id="GO:0003700">
    <property type="term" value="F:DNA-binding transcription factor activity"/>
    <property type="evidence" value="ECO:0007669"/>
    <property type="project" value="TreeGrafter"/>
</dbReference>
<dbReference type="PROSITE" id="PS50977">
    <property type="entry name" value="HTH_TETR_2"/>
    <property type="match status" value="1"/>
</dbReference>
<keyword evidence="1" id="KW-0805">Transcription regulation</keyword>
<accession>A0A0F8YWS8</accession>
<dbReference type="InterPro" id="IPR023772">
    <property type="entry name" value="DNA-bd_HTH_TetR-type_CS"/>
</dbReference>
<evidence type="ECO:0000256" key="3">
    <source>
        <dbReference type="ARBA" id="ARBA00023163"/>
    </source>
</evidence>
<dbReference type="SUPFAM" id="SSF46689">
    <property type="entry name" value="Homeodomain-like"/>
    <property type="match status" value="1"/>
</dbReference>
<protein>
    <recommendedName>
        <fullName evidence="4">HTH tetR-type domain-containing protein</fullName>
    </recommendedName>
</protein>
<name>A0A0F8YWS8_9ZZZZ</name>
<dbReference type="GO" id="GO:0000976">
    <property type="term" value="F:transcription cis-regulatory region binding"/>
    <property type="evidence" value="ECO:0007669"/>
    <property type="project" value="TreeGrafter"/>
</dbReference>
<keyword evidence="2" id="KW-0238">DNA-binding</keyword>
<dbReference type="PROSITE" id="PS01081">
    <property type="entry name" value="HTH_TETR_1"/>
    <property type="match status" value="1"/>
</dbReference>
<organism evidence="5">
    <name type="scientific">marine sediment metagenome</name>
    <dbReference type="NCBI Taxonomy" id="412755"/>
    <lineage>
        <taxon>unclassified sequences</taxon>
        <taxon>metagenomes</taxon>
        <taxon>ecological metagenomes</taxon>
    </lineage>
</organism>
<dbReference type="Gene3D" id="1.10.357.10">
    <property type="entry name" value="Tetracycline Repressor, domain 2"/>
    <property type="match status" value="1"/>
</dbReference>
<dbReference type="PANTHER" id="PTHR30055:SF234">
    <property type="entry name" value="HTH-TYPE TRANSCRIPTIONAL REGULATOR BETI"/>
    <property type="match status" value="1"/>
</dbReference>
<feature type="domain" description="HTH tetR-type" evidence="4">
    <location>
        <begin position="9"/>
        <end position="69"/>
    </location>
</feature>
<dbReference type="EMBL" id="LAZR01051101">
    <property type="protein sequence ID" value="KKK85887.1"/>
    <property type="molecule type" value="Genomic_DNA"/>
</dbReference>
<dbReference type="InterPro" id="IPR050109">
    <property type="entry name" value="HTH-type_TetR-like_transc_reg"/>
</dbReference>
<proteinExistence type="predicted"/>
<sequence>MSPIIVNREEKTRLIARVALKLFSQKGYQATSVSRIAEGADIGKGTIYEYFATKEEIFLAAIREWSAQQWRRIAGKTEGIEDPVRQFYVVAETMAEICDPEDLETMRLIYEVMQQTLVKNGVLFNKRHLVKEMLVESRQMVVDILLDGISKGLFRPEIAKDAEKIAVNFLAFLDGIGLHSLVSENYLNLKEQMDFYLHHLLRMILKKPFLDEYILNDPKIKSGKSGISPFNL</sequence>
<dbReference type="AlphaFoldDB" id="A0A0F8YWS8"/>
<evidence type="ECO:0000256" key="2">
    <source>
        <dbReference type="ARBA" id="ARBA00023125"/>
    </source>
</evidence>
<dbReference type="Pfam" id="PF00440">
    <property type="entry name" value="TetR_N"/>
    <property type="match status" value="1"/>
</dbReference>